<dbReference type="EMBL" id="JAFBCF010000001">
    <property type="protein sequence ID" value="MBM7800194.1"/>
    <property type="molecule type" value="Genomic_DNA"/>
</dbReference>
<dbReference type="PANTHER" id="PTHR34351:SF1">
    <property type="entry name" value="SLR1927 PROTEIN"/>
    <property type="match status" value="1"/>
</dbReference>
<feature type="transmembrane region" description="Helical" evidence="1">
    <location>
        <begin position="34"/>
        <end position="53"/>
    </location>
</feature>
<organism evidence="3 4">
    <name type="scientific">Microlunatus panaciterrae</name>
    <dbReference type="NCBI Taxonomy" id="400768"/>
    <lineage>
        <taxon>Bacteria</taxon>
        <taxon>Bacillati</taxon>
        <taxon>Actinomycetota</taxon>
        <taxon>Actinomycetes</taxon>
        <taxon>Propionibacteriales</taxon>
        <taxon>Propionibacteriaceae</taxon>
        <taxon>Microlunatus</taxon>
    </lineage>
</organism>
<evidence type="ECO:0000313" key="3">
    <source>
        <dbReference type="EMBL" id="MBM7800194.1"/>
    </source>
</evidence>
<keyword evidence="1" id="KW-0812">Transmembrane</keyword>
<evidence type="ECO:0000313" key="4">
    <source>
        <dbReference type="Proteomes" id="UP000704762"/>
    </source>
</evidence>
<dbReference type="Pfam" id="PF01882">
    <property type="entry name" value="DUF58"/>
    <property type="match status" value="1"/>
</dbReference>
<keyword evidence="1" id="KW-0472">Membrane</keyword>
<sequence>MRKPWQLLTGRGRMFVVAGVVVVLIAMATGQRDVMRVGLLLAVLPVVAGVLVARARLRMSCERSAEPAQVSLGSPIRGSITLGQDGRLPAGILMLEDQVPPELGNRPRFLVDKADLSWRREVDYPLLGRVRGRFHTGPLRVRTTDPFGLVRLDRQFVATTEVMVTPEIVPLPAMRSAGGVGNTGEARPHRIGTVGQDDALVREYRHGDDVRRIHWRSTARWGDLMVRREEQAWDPSASIILDSRASAHAGQGMYNSIEWAISAAASIATHFLDDGFSIEIYEADGPLHITGTMGQHSSASHQLVISRLTDLRARQTHSMHYAVEAATADRAGQLVIAIMGRTSADDAYALLRARRNRAQGLAIMLDVDTFADRARAADEPSELQRKARATQELAAQILRDNQWRVIEVKRGMSVADAWSGLEQLSAVA</sequence>
<evidence type="ECO:0000259" key="2">
    <source>
        <dbReference type="Pfam" id="PF01882"/>
    </source>
</evidence>
<proteinExistence type="predicted"/>
<feature type="domain" description="DUF58" evidence="2">
    <location>
        <begin position="201"/>
        <end position="364"/>
    </location>
</feature>
<keyword evidence="1" id="KW-1133">Transmembrane helix</keyword>
<name>A0ABS2RQI9_9ACTN</name>
<evidence type="ECO:0000256" key="1">
    <source>
        <dbReference type="SAM" id="Phobius"/>
    </source>
</evidence>
<protein>
    <submittedName>
        <fullName evidence="3">Uncharacterized protein (DUF58 family)</fullName>
    </submittedName>
</protein>
<dbReference type="Proteomes" id="UP000704762">
    <property type="component" value="Unassembled WGS sequence"/>
</dbReference>
<dbReference type="PANTHER" id="PTHR34351">
    <property type="entry name" value="SLR1927 PROTEIN-RELATED"/>
    <property type="match status" value="1"/>
</dbReference>
<dbReference type="InterPro" id="IPR002881">
    <property type="entry name" value="DUF58"/>
</dbReference>
<feature type="transmembrane region" description="Helical" evidence="1">
    <location>
        <begin position="12"/>
        <end position="28"/>
    </location>
</feature>
<gene>
    <name evidence="3" type="ORF">JOE57_003115</name>
</gene>
<reference evidence="3 4" key="1">
    <citation type="submission" date="2021-01" db="EMBL/GenBank/DDBJ databases">
        <title>Sequencing the genomes of 1000 actinobacteria strains.</title>
        <authorList>
            <person name="Klenk H.-P."/>
        </authorList>
    </citation>
    <scope>NUCLEOTIDE SEQUENCE [LARGE SCALE GENOMIC DNA]</scope>
    <source>
        <strain evidence="3 4">DSM 18662</strain>
    </source>
</reference>
<comment type="caution">
    <text evidence="3">The sequence shown here is derived from an EMBL/GenBank/DDBJ whole genome shotgun (WGS) entry which is preliminary data.</text>
</comment>
<dbReference type="RefSeq" id="WP_204919450.1">
    <property type="nucleotide sequence ID" value="NZ_BAAAQP010000003.1"/>
</dbReference>
<accession>A0ABS2RQI9</accession>
<keyword evidence="4" id="KW-1185">Reference proteome</keyword>